<dbReference type="Gene3D" id="3.40.50.1450">
    <property type="entry name" value="HybD-like"/>
    <property type="match status" value="1"/>
</dbReference>
<reference evidence="1 2" key="1">
    <citation type="submission" date="2020-08" db="EMBL/GenBank/DDBJ databases">
        <title>Sequencing the genomes of 1000 actinobacteria strains.</title>
        <authorList>
            <person name="Klenk H.-P."/>
        </authorList>
    </citation>
    <scope>NUCLEOTIDE SEQUENCE [LARGE SCALE GENOMIC DNA]</scope>
    <source>
        <strain evidence="1 2">DSM 45084</strain>
    </source>
</reference>
<name>A0A7W7T5Y3_9PSEU</name>
<dbReference type="RefSeq" id="WP_221447327.1">
    <property type="nucleotide sequence ID" value="NZ_BAABAI010000037.1"/>
</dbReference>
<evidence type="ECO:0000313" key="2">
    <source>
        <dbReference type="Proteomes" id="UP000542674"/>
    </source>
</evidence>
<dbReference type="Proteomes" id="UP000542674">
    <property type="component" value="Unassembled WGS sequence"/>
</dbReference>
<organism evidence="1 2">
    <name type="scientific">Saccharothrix violaceirubra</name>
    <dbReference type="NCBI Taxonomy" id="413306"/>
    <lineage>
        <taxon>Bacteria</taxon>
        <taxon>Bacillati</taxon>
        <taxon>Actinomycetota</taxon>
        <taxon>Actinomycetes</taxon>
        <taxon>Pseudonocardiales</taxon>
        <taxon>Pseudonocardiaceae</taxon>
        <taxon>Saccharothrix</taxon>
    </lineage>
</organism>
<sequence>MIFAVEVADTDVGRGLSQMVRMAVPRVVQAVLDELHDVDTAPSSGRRQ</sequence>
<dbReference type="AlphaFoldDB" id="A0A7W7T5Y3"/>
<evidence type="ECO:0000313" key="1">
    <source>
        <dbReference type="EMBL" id="MBB4966941.1"/>
    </source>
</evidence>
<dbReference type="SUPFAM" id="SSF53163">
    <property type="entry name" value="HybD-like"/>
    <property type="match status" value="1"/>
</dbReference>
<gene>
    <name evidence="1" type="ORF">F4559_004300</name>
</gene>
<proteinExistence type="predicted"/>
<accession>A0A7W7T5Y3</accession>
<dbReference type="EMBL" id="JACHJS010000001">
    <property type="protein sequence ID" value="MBB4966941.1"/>
    <property type="molecule type" value="Genomic_DNA"/>
</dbReference>
<keyword evidence="2" id="KW-1185">Reference proteome</keyword>
<dbReference type="InterPro" id="IPR023430">
    <property type="entry name" value="Pept_HybD-like_dom_sf"/>
</dbReference>
<comment type="caution">
    <text evidence="1">The sequence shown here is derived from an EMBL/GenBank/DDBJ whole genome shotgun (WGS) entry which is preliminary data.</text>
</comment>
<protein>
    <submittedName>
        <fullName evidence="1">Ni,Fe-hydrogenase maturation factor</fullName>
    </submittedName>
</protein>